<accession>A0A061SF12</accession>
<organism evidence="1">
    <name type="scientific">Tetraselmis sp. GSL018</name>
    <dbReference type="NCBI Taxonomy" id="582737"/>
    <lineage>
        <taxon>Eukaryota</taxon>
        <taxon>Viridiplantae</taxon>
        <taxon>Chlorophyta</taxon>
        <taxon>core chlorophytes</taxon>
        <taxon>Chlorodendrophyceae</taxon>
        <taxon>Chlorodendrales</taxon>
        <taxon>Chlorodendraceae</taxon>
        <taxon>Tetraselmis</taxon>
    </lineage>
</organism>
<protein>
    <submittedName>
        <fullName evidence="1">Uncharacterized protein</fullName>
    </submittedName>
</protein>
<dbReference type="EMBL" id="GBEZ01001219">
    <property type="protein sequence ID" value="JAC83737.1"/>
    <property type="molecule type" value="Transcribed_RNA"/>
</dbReference>
<name>A0A061SF12_9CHLO</name>
<evidence type="ECO:0000313" key="1">
    <source>
        <dbReference type="EMBL" id="JAC83737.1"/>
    </source>
</evidence>
<sequence>MQAYTRKFVSAEVRSLETLEAFEPGKNIT</sequence>
<reference evidence="1" key="1">
    <citation type="submission" date="2014-05" db="EMBL/GenBank/DDBJ databases">
        <title>The transcriptome of the halophilic microalga Tetraselmis sp. GSL018 isolated from the Great Salt Lake, Utah.</title>
        <authorList>
            <person name="Jinkerson R.E."/>
            <person name="D'Adamo S."/>
            <person name="Posewitz M.C."/>
        </authorList>
    </citation>
    <scope>NUCLEOTIDE SEQUENCE</scope>
    <source>
        <strain evidence="1">GSL018</strain>
    </source>
</reference>
<gene>
    <name evidence="1" type="ORF">TSPGSL018_2648</name>
</gene>
<proteinExistence type="predicted"/>
<dbReference type="AlphaFoldDB" id="A0A061SF12"/>